<dbReference type="EMBL" id="CP014646">
    <property type="protein sequence ID" value="AMO36083.1"/>
    <property type="molecule type" value="Genomic_DNA"/>
</dbReference>
<reference evidence="2" key="1">
    <citation type="submission" date="2016-03" db="EMBL/GenBank/DDBJ databases">
        <authorList>
            <person name="Ma C."/>
            <person name="Zhou S."/>
            <person name="Yang G."/>
        </authorList>
    </citation>
    <scope>NUCLEOTIDE SEQUENCE [LARGE SCALE GENOMIC DNA]</scope>
    <source>
        <strain evidence="2">SgZ-1</strain>
    </source>
</reference>
<evidence type="ECO:0000313" key="2">
    <source>
        <dbReference type="Proteomes" id="UP000036902"/>
    </source>
</evidence>
<organism evidence="1 2">
    <name type="scientific">Thauera humireducens</name>
    <dbReference type="NCBI Taxonomy" id="1134435"/>
    <lineage>
        <taxon>Bacteria</taxon>
        <taxon>Pseudomonadati</taxon>
        <taxon>Pseudomonadota</taxon>
        <taxon>Betaproteobacteria</taxon>
        <taxon>Rhodocyclales</taxon>
        <taxon>Zoogloeaceae</taxon>
        <taxon>Thauera</taxon>
    </lineage>
</organism>
<dbReference type="KEGG" id="thu:AC731_003490"/>
<proteinExistence type="predicted"/>
<gene>
    <name evidence="1" type="ORF">AC731_003490</name>
</gene>
<name>A0A140IEA8_9RHOO</name>
<dbReference type="AlphaFoldDB" id="A0A140IEA8"/>
<accession>A0A140IEA8</accession>
<protein>
    <submittedName>
        <fullName evidence="1">Uncharacterized protein</fullName>
    </submittedName>
</protein>
<evidence type="ECO:0000313" key="1">
    <source>
        <dbReference type="EMBL" id="AMO36083.1"/>
    </source>
</evidence>
<sequence length="122" mass="13657">MRVAELLKRIDAAADELHVDRTPAANELVTIGRPALPGLLNLMASSNEETRLHAQRTFEGILMVEMGFVPGRGFSTPDGEDRFRALWTGRGSYDWDADEDARERSLAAWRAWLDMDNRSASP</sequence>
<dbReference type="STRING" id="1134435.AC731_003490"/>
<keyword evidence="2" id="KW-1185">Reference proteome</keyword>
<dbReference type="Proteomes" id="UP000036902">
    <property type="component" value="Chromosome"/>
</dbReference>